<feature type="transmembrane region" description="Helical" evidence="1">
    <location>
        <begin position="7"/>
        <end position="24"/>
    </location>
</feature>
<name>A0A0D6L5L2_9BILA</name>
<gene>
    <name evidence="2" type="ORF">ANCCEY_14151</name>
</gene>
<feature type="transmembrane region" description="Helical" evidence="1">
    <location>
        <begin position="62"/>
        <end position="82"/>
    </location>
</feature>
<dbReference type="EMBL" id="KE125932">
    <property type="protein sequence ID" value="EPB66760.1"/>
    <property type="molecule type" value="Genomic_DNA"/>
</dbReference>
<protein>
    <submittedName>
        <fullName evidence="2">Uncharacterized protein</fullName>
    </submittedName>
</protein>
<keyword evidence="3" id="KW-1185">Reference proteome</keyword>
<reference evidence="2 3" key="1">
    <citation type="submission" date="2013-05" db="EMBL/GenBank/DDBJ databases">
        <title>Draft genome of the parasitic nematode Anyclostoma ceylanicum.</title>
        <authorList>
            <person name="Mitreva M."/>
        </authorList>
    </citation>
    <scope>NUCLEOTIDE SEQUENCE [LARGE SCALE GENOMIC DNA]</scope>
</reference>
<sequence length="169" mass="19582">MYTVPAFFMVILSVICCFIVQFLFKEEYAGILKEEDKKVAHTYINRKIDSVDPFMVIPKFDVIPAAICIYLWIVSCMVATNIEVEKRKQIIFGVTVFLLFHVFNYPWPFYPGPLDYVPEGYKYIMVTQICTLGLALLLTIVFYKRLVPLKMKPALGKAAKYKNGVFYTM</sequence>
<feature type="transmembrane region" description="Helical" evidence="1">
    <location>
        <begin position="121"/>
        <end position="143"/>
    </location>
</feature>
<accession>A0A0D6L5L2</accession>
<keyword evidence="1" id="KW-0472">Membrane</keyword>
<evidence type="ECO:0000256" key="1">
    <source>
        <dbReference type="SAM" id="Phobius"/>
    </source>
</evidence>
<organism evidence="2 3">
    <name type="scientific">Ancylostoma ceylanicum</name>
    <dbReference type="NCBI Taxonomy" id="53326"/>
    <lineage>
        <taxon>Eukaryota</taxon>
        <taxon>Metazoa</taxon>
        <taxon>Ecdysozoa</taxon>
        <taxon>Nematoda</taxon>
        <taxon>Chromadorea</taxon>
        <taxon>Rhabditida</taxon>
        <taxon>Rhabditina</taxon>
        <taxon>Rhabditomorpha</taxon>
        <taxon>Strongyloidea</taxon>
        <taxon>Ancylostomatidae</taxon>
        <taxon>Ancylostomatinae</taxon>
        <taxon>Ancylostoma</taxon>
    </lineage>
</organism>
<keyword evidence="1" id="KW-0812">Transmembrane</keyword>
<evidence type="ECO:0000313" key="3">
    <source>
        <dbReference type="Proteomes" id="UP000054495"/>
    </source>
</evidence>
<feature type="transmembrane region" description="Helical" evidence="1">
    <location>
        <begin position="89"/>
        <end position="109"/>
    </location>
</feature>
<dbReference type="AlphaFoldDB" id="A0A0D6L5L2"/>
<proteinExistence type="predicted"/>
<evidence type="ECO:0000313" key="2">
    <source>
        <dbReference type="EMBL" id="EPB66760.1"/>
    </source>
</evidence>
<dbReference type="Proteomes" id="UP000054495">
    <property type="component" value="Unassembled WGS sequence"/>
</dbReference>
<keyword evidence="1" id="KW-1133">Transmembrane helix</keyword>